<name>A0A9Q1R2B6_9SOLA</name>
<gene>
    <name evidence="6" type="ORF">K7X08_035164</name>
</gene>
<evidence type="ECO:0000313" key="7">
    <source>
        <dbReference type="Proteomes" id="UP001152561"/>
    </source>
</evidence>
<dbReference type="InterPro" id="IPR005518">
    <property type="entry name" value="Remorin_N"/>
</dbReference>
<dbReference type="Pfam" id="PF03763">
    <property type="entry name" value="Remorin_C"/>
    <property type="match status" value="1"/>
</dbReference>
<dbReference type="InterPro" id="IPR005516">
    <property type="entry name" value="Remorin_C"/>
</dbReference>
<feature type="region of interest" description="Disordered" evidence="3">
    <location>
        <begin position="172"/>
        <end position="203"/>
    </location>
</feature>
<keyword evidence="2" id="KW-0175">Coiled coil</keyword>
<protein>
    <recommendedName>
        <fullName evidence="8">Remorin</fullName>
    </recommendedName>
</protein>
<dbReference type="EMBL" id="JAJAGQ010000018">
    <property type="protein sequence ID" value="KAJ8536763.1"/>
    <property type="molecule type" value="Genomic_DNA"/>
</dbReference>
<accession>A0A9Q1R2B6</accession>
<proteinExistence type="inferred from homology"/>
<evidence type="ECO:0000259" key="4">
    <source>
        <dbReference type="Pfam" id="PF03763"/>
    </source>
</evidence>
<keyword evidence="7" id="KW-1185">Reference proteome</keyword>
<comment type="similarity">
    <text evidence="1">Belongs to the remorin family.</text>
</comment>
<evidence type="ECO:0000259" key="5">
    <source>
        <dbReference type="Pfam" id="PF03766"/>
    </source>
</evidence>
<dbReference type="Pfam" id="PF03766">
    <property type="entry name" value="Remorin_N"/>
    <property type="match status" value="1"/>
</dbReference>
<feature type="coiled-coil region" evidence="2">
    <location>
        <begin position="403"/>
        <end position="456"/>
    </location>
</feature>
<evidence type="ECO:0000313" key="6">
    <source>
        <dbReference type="EMBL" id="KAJ8536763.1"/>
    </source>
</evidence>
<dbReference type="PANTHER" id="PTHR31775:SF5">
    <property type="entry name" value="REMORIN 1.4"/>
    <property type="match status" value="1"/>
</dbReference>
<organism evidence="6 7">
    <name type="scientific">Anisodus acutangulus</name>
    <dbReference type="NCBI Taxonomy" id="402998"/>
    <lineage>
        <taxon>Eukaryota</taxon>
        <taxon>Viridiplantae</taxon>
        <taxon>Streptophyta</taxon>
        <taxon>Embryophyta</taxon>
        <taxon>Tracheophyta</taxon>
        <taxon>Spermatophyta</taxon>
        <taxon>Magnoliopsida</taxon>
        <taxon>eudicotyledons</taxon>
        <taxon>Gunneridae</taxon>
        <taxon>Pentapetalae</taxon>
        <taxon>asterids</taxon>
        <taxon>lamiids</taxon>
        <taxon>Solanales</taxon>
        <taxon>Solanaceae</taxon>
        <taxon>Solanoideae</taxon>
        <taxon>Hyoscyameae</taxon>
        <taxon>Anisodus</taxon>
    </lineage>
</organism>
<sequence length="500" mass="55838">MLLVHQMICLRRQTLSQIEVQLAKEKKAECATYHVAIVAQLMNEIRRGLIDLKTPSSKEGLPSRNVEVDNEALHSQQIGDVNLSIVEIAVVDSHVLYEKGKGVVDQFTLTESEDEITSLEDRVKGESPVGERTRETHDSLLLDALQSNPGVDVSEIQVEYPVGDVRREEHDESINVGTPMESPDVGEGSVQSRGGESSEENDDDFANIMDVASFAVDMTCDIVIDEFALFITKRQRRCEIFEKFINPQDLPPELFKPTDNNTGIESSMKSLDAVAVCFPRYWKKQMKQSWEELGAKKVETEKVVDPTPPAAPASTPEAEPVVEAPKEIVADEKAIVAPALPPPEEEKEKEKTDDSKALVVVENKTPEPAEEKKEGSIDRDTVLARVATEKRLSLIKAWEESEKSKAENKAQKKVSEIAAWENSKKANLDVELKKIEEKLEKKKAEYTEKMKNKIALLHKEAEEKRAMIEAKRGEDLLKAEEVAAKYRATGTAPKKILGIF</sequence>
<evidence type="ECO:0000256" key="2">
    <source>
        <dbReference type="SAM" id="Coils"/>
    </source>
</evidence>
<feature type="domain" description="Remorin C-terminal" evidence="4">
    <location>
        <begin position="390"/>
        <end position="495"/>
    </location>
</feature>
<comment type="caution">
    <text evidence="6">The sequence shown here is derived from an EMBL/GenBank/DDBJ whole genome shotgun (WGS) entry which is preliminary data.</text>
</comment>
<dbReference type="AlphaFoldDB" id="A0A9Q1R2B6"/>
<dbReference type="OrthoDB" id="684343at2759"/>
<evidence type="ECO:0000256" key="3">
    <source>
        <dbReference type="SAM" id="MobiDB-lite"/>
    </source>
</evidence>
<evidence type="ECO:0000256" key="1">
    <source>
        <dbReference type="ARBA" id="ARBA00005711"/>
    </source>
</evidence>
<evidence type="ECO:0008006" key="8">
    <source>
        <dbReference type="Google" id="ProtNLM"/>
    </source>
</evidence>
<feature type="domain" description="Remorin N-terminal" evidence="5">
    <location>
        <begin position="329"/>
        <end position="386"/>
    </location>
</feature>
<reference evidence="7" key="1">
    <citation type="journal article" date="2023" name="Proc. Natl. Acad. Sci. U.S.A.">
        <title>Genomic and structural basis for evolution of tropane alkaloid biosynthesis.</title>
        <authorList>
            <person name="Wanga Y.-J."/>
            <person name="Taina T."/>
            <person name="Yua J.-Y."/>
            <person name="Lia J."/>
            <person name="Xua B."/>
            <person name="Chenc J."/>
            <person name="D'Auriad J.C."/>
            <person name="Huanga J.-P."/>
            <person name="Huanga S.-X."/>
        </authorList>
    </citation>
    <scope>NUCLEOTIDE SEQUENCE [LARGE SCALE GENOMIC DNA]</scope>
    <source>
        <strain evidence="7">cv. KIB-2019</strain>
    </source>
</reference>
<dbReference type="Proteomes" id="UP001152561">
    <property type="component" value="Unassembled WGS sequence"/>
</dbReference>
<dbReference type="PANTHER" id="PTHR31775">
    <property type="entry name" value="OS02G0117200 PROTEIN"/>
    <property type="match status" value="1"/>
</dbReference>